<dbReference type="Proteomes" id="UP000658278">
    <property type="component" value="Unassembled WGS sequence"/>
</dbReference>
<evidence type="ECO:0000313" key="3">
    <source>
        <dbReference type="Proteomes" id="UP000658278"/>
    </source>
</evidence>
<reference evidence="2" key="1">
    <citation type="submission" date="2021-01" db="EMBL/GenBank/DDBJ databases">
        <title>Modified the classification status of verrucomicrobia.</title>
        <authorList>
            <person name="Feng X."/>
        </authorList>
    </citation>
    <scope>NUCLEOTIDE SEQUENCE</scope>
    <source>
        <strain evidence="2">KCTC 22201</strain>
    </source>
</reference>
<organism evidence="2 3">
    <name type="scientific">Haloferula rosea</name>
    <dbReference type="NCBI Taxonomy" id="490093"/>
    <lineage>
        <taxon>Bacteria</taxon>
        <taxon>Pseudomonadati</taxon>
        <taxon>Verrucomicrobiota</taxon>
        <taxon>Verrucomicrobiia</taxon>
        <taxon>Verrucomicrobiales</taxon>
        <taxon>Verrucomicrobiaceae</taxon>
        <taxon>Haloferula</taxon>
    </lineage>
</organism>
<feature type="domain" description="SprT-like" evidence="1">
    <location>
        <begin position="19"/>
        <end position="163"/>
    </location>
</feature>
<dbReference type="GO" id="GO:0006950">
    <property type="term" value="P:response to stress"/>
    <property type="evidence" value="ECO:0007669"/>
    <property type="project" value="UniProtKB-ARBA"/>
</dbReference>
<dbReference type="EMBL" id="JAENII010000001">
    <property type="protein sequence ID" value="MBK1825772.1"/>
    <property type="molecule type" value="Genomic_DNA"/>
</dbReference>
<protein>
    <submittedName>
        <fullName evidence="2">SprT-like domain-containing protein</fullName>
    </submittedName>
</protein>
<dbReference type="PANTHER" id="PTHR38773">
    <property type="entry name" value="PROTEIN SPRT"/>
    <property type="match status" value="1"/>
</dbReference>
<evidence type="ECO:0000313" key="2">
    <source>
        <dbReference type="EMBL" id="MBK1825772.1"/>
    </source>
</evidence>
<gene>
    <name evidence="2" type="ORF">JIN81_01970</name>
</gene>
<evidence type="ECO:0000259" key="1">
    <source>
        <dbReference type="SMART" id="SM00731"/>
    </source>
</evidence>
<dbReference type="SMART" id="SM00731">
    <property type="entry name" value="SprT"/>
    <property type="match status" value="1"/>
</dbReference>
<name>A0A934R7N1_9BACT</name>
<proteinExistence type="predicted"/>
<dbReference type="RefSeq" id="WP_200275769.1">
    <property type="nucleotide sequence ID" value="NZ_JAENII010000001.1"/>
</dbReference>
<dbReference type="InterPro" id="IPR006640">
    <property type="entry name" value="SprT-like_domain"/>
</dbReference>
<keyword evidence="3" id="KW-1185">Reference proteome</keyword>
<dbReference type="AlphaFoldDB" id="A0A934R7N1"/>
<accession>A0A934R7N1</accession>
<dbReference type="PANTHER" id="PTHR38773:SF1">
    <property type="entry name" value="PROTEIN SPRT"/>
    <property type="match status" value="1"/>
</dbReference>
<sequence length="176" mass="20358">MSEPHDESEHALDGRVLAAQCRELLLALRLRKLAGRLRVGWNPRLRSTAGRAWLEDSWIELNPLLVKHGEKEVRLTLLHELAHLVAHERHGRRIAPHGPEWQKACADLGIPGAPVTHRLDLPRRKVVRRYYYECPSCGAGMRRVRRMKREAACLACCRRHSDGRFDRRFVMVEKQA</sequence>
<comment type="caution">
    <text evidence="2">The sequence shown here is derived from an EMBL/GenBank/DDBJ whole genome shotgun (WGS) entry which is preliminary data.</text>
</comment>
<dbReference type="Pfam" id="PF10263">
    <property type="entry name" value="SprT-like"/>
    <property type="match status" value="1"/>
</dbReference>